<dbReference type="GO" id="GO:0043001">
    <property type="term" value="P:Golgi to plasma membrane protein transport"/>
    <property type="evidence" value="ECO:0007669"/>
    <property type="project" value="TreeGrafter"/>
</dbReference>
<reference evidence="12" key="1">
    <citation type="journal article" date="2012" name="Nat. Genet.">
        <title>Whole-genome sequence of Schistosoma haematobium.</title>
        <authorList>
            <person name="Young N.D."/>
            <person name="Jex A.R."/>
            <person name="Li B."/>
            <person name="Liu S."/>
            <person name="Yang L."/>
            <person name="Xiong Z."/>
            <person name="Li Y."/>
            <person name="Cantacessi C."/>
            <person name="Hall R.S."/>
            <person name="Xu X."/>
            <person name="Chen F."/>
            <person name="Wu X."/>
            <person name="Zerlotini A."/>
            <person name="Oliveira G."/>
            <person name="Hofmann A."/>
            <person name="Zhang G."/>
            <person name="Fang X."/>
            <person name="Kang Y."/>
            <person name="Campbell B.E."/>
            <person name="Loukas A."/>
            <person name="Ranganathan S."/>
            <person name="Rollinson D."/>
            <person name="Rinaldi G."/>
            <person name="Brindley P.J."/>
            <person name="Yang H."/>
            <person name="Wang J."/>
            <person name="Wang J."/>
            <person name="Gasser R.B."/>
        </authorList>
    </citation>
    <scope>NUCLEOTIDE SEQUENCE [LARGE SCALE GENOMIC DNA]</scope>
</reference>
<dbReference type="STRING" id="6185.A0A095CAQ0"/>
<comment type="subcellular location">
    <subcellularLocation>
        <location evidence="1">Golgi apparatus membrane</location>
        <topology evidence="1">Multi-pass membrane protein</topology>
    </subcellularLocation>
</comment>
<dbReference type="EMBL" id="AMPZ03000002">
    <property type="protein sequence ID" value="KAH9589778.1"/>
    <property type="molecule type" value="Genomic_DNA"/>
</dbReference>
<name>A0A095CAQ0_SCHHA</name>
<feature type="transmembrane region" description="Helical" evidence="10">
    <location>
        <begin position="93"/>
        <end position="112"/>
    </location>
</feature>
<dbReference type="GO" id="GO:0006895">
    <property type="term" value="P:Golgi to endosome transport"/>
    <property type="evidence" value="ECO:0007669"/>
    <property type="project" value="TreeGrafter"/>
</dbReference>
<dbReference type="GeneID" id="75576992"/>
<comment type="similarity">
    <text evidence="2">Belongs to the SYS1 family.</text>
</comment>
<evidence type="ECO:0000256" key="6">
    <source>
        <dbReference type="ARBA" id="ARBA00022927"/>
    </source>
</evidence>
<dbReference type="InterPro" id="IPR016973">
    <property type="entry name" value="Integral_membrane_SYS1"/>
</dbReference>
<dbReference type="PANTHER" id="PTHR12952">
    <property type="entry name" value="SYS1"/>
    <property type="match status" value="1"/>
</dbReference>
<evidence type="ECO:0000256" key="7">
    <source>
        <dbReference type="ARBA" id="ARBA00022989"/>
    </source>
</evidence>
<keyword evidence="13" id="KW-1185">Reference proteome</keyword>
<dbReference type="Proteomes" id="UP000471633">
    <property type="component" value="Unassembled WGS sequence"/>
</dbReference>
<feature type="transmembrane region" description="Helical" evidence="10">
    <location>
        <begin position="118"/>
        <end position="140"/>
    </location>
</feature>
<protein>
    <recommendedName>
        <fullName evidence="3">Protein SYS1 homolog</fullName>
    </recommendedName>
</protein>
<gene>
    <name evidence="11" type="primary">SYS1</name>
    <name evidence="11" type="ORF">MS3_00002718</name>
    <name evidence="12" type="ORF">MS3_07932</name>
</gene>
<dbReference type="GO" id="GO:0000139">
    <property type="term" value="C:Golgi membrane"/>
    <property type="evidence" value="ECO:0007669"/>
    <property type="project" value="UniProtKB-SubCell"/>
</dbReference>
<dbReference type="AlphaFoldDB" id="A0A095CAQ0"/>
<evidence type="ECO:0000256" key="1">
    <source>
        <dbReference type="ARBA" id="ARBA00004653"/>
    </source>
</evidence>
<dbReference type="PANTHER" id="PTHR12952:SF0">
    <property type="entry name" value="PROTEIN SYS1 HOMOLOG"/>
    <property type="match status" value="1"/>
</dbReference>
<dbReference type="PIRSF" id="PIRSF031402">
    <property type="entry name" value="SYS1_homologue"/>
    <property type="match status" value="1"/>
</dbReference>
<feature type="transmembrane region" description="Helical" evidence="10">
    <location>
        <begin position="62"/>
        <end position="86"/>
    </location>
</feature>
<keyword evidence="8" id="KW-0333">Golgi apparatus</keyword>
<keyword evidence="9 10" id="KW-0472">Membrane</keyword>
<dbReference type="OrthoDB" id="542931at2759"/>
<keyword evidence="5 10" id="KW-0812">Transmembrane</keyword>
<evidence type="ECO:0000256" key="2">
    <source>
        <dbReference type="ARBA" id="ARBA00008160"/>
    </source>
</evidence>
<reference evidence="11" key="4">
    <citation type="journal article" date="2022" name="PLoS Pathog.">
        <title>Chromosome-level genome of Schistosoma haematobium underpins genome-wide explorations of molecular variation.</title>
        <authorList>
            <person name="Stroehlein A.J."/>
            <person name="Korhonen P.K."/>
            <person name="Lee V.V."/>
            <person name="Ralph S.A."/>
            <person name="Mentink-Kane M."/>
            <person name="You H."/>
            <person name="McManus D.P."/>
            <person name="Tchuente L.T."/>
            <person name="Stothard J.R."/>
            <person name="Kaur P."/>
            <person name="Dudchenko O."/>
            <person name="Aiden E.L."/>
            <person name="Yang B."/>
            <person name="Yang H."/>
            <person name="Emery A.M."/>
            <person name="Webster B.L."/>
            <person name="Brindley P.J."/>
            <person name="Rollinson D."/>
            <person name="Chang B.C.H."/>
            <person name="Gasser R.B."/>
            <person name="Young N.D."/>
        </authorList>
    </citation>
    <scope>NUCLEOTIDE SEQUENCE</scope>
</reference>
<keyword evidence="6" id="KW-0653">Protein transport</keyword>
<evidence type="ECO:0000313" key="13">
    <source>
        <dbReference type="Proteomes" id="UP000471633"/>
    </source>
</evidence>
<evidence type="ECO:0000256" key="3">
    <source>
        <dbReference type="ARBA" id="ARBA00014516"/>
    </source>
</evidence>
<evidence type="ECO:0000256" key="4">
    <source>
        <dbReference type="ARBA" id="ARBA00022448"/>
    </source>
</evidence>
<evidence type="ECO:0000256" key="9">
    <source>
        <dbReference type="ARBA" id="ARBA00023136"/>
    </source>
</evidence>
<reference evidence="11" key="3">
    <citation type="submission" date="2021-06" db="EMBL/GenBank/DDBJ databases">
        <title>Chromosome-level genome assembly for S. haematobium.</title>
        <authorList>
            <person name="Stroehlein A.J."/>
        </authorList>
    </citation>
    <scope>NUCLEOTIDE SEQUENCE</scope>
</reference>
<keyword evidence="4" id="KW-0813">Transport</keyword>
<keyword evidence="7 10" id="KW-1133">Transmembrane helix</keyword>
<evidence type="ECO:0000256" key="5">
    <source>
        <dbReference type="ARBA" id="ARBA00022692"/>
    </source>
</evidence>
<evidence type="ECO:0000256" key="10">
    <source>
        <dbReference type="SAM" id="Phobius"/>
    </source>
</evidence>
<evidence type="ECO:0000256" key="8">
    <source>
        <dbReference type="ARBA" id="ARBA00023034"/>
    </source>
</evidence>
<dbReference type="GO" id="GO:0005802">
    <property type="term" value="C:trans-Golgi network"/>
    <property type="evidence" value="ECO:0007669"/>
    <property type="project" value="TreeGrafter"/>
</dbReference>
<proteinExistence type="inferred from homology"/>
<dbReference type="KEGG" id="shx:MS3_00002718"/>
<evidence type="ECO:0000313" key="11">
    <source>
        <dbReference type="EMBL" id="KAH9589778.1"/>
    </source>
</evidence>
<dbReference type="EMBL" id="KL251216">
    <property type="protein sequence ID" value="KGB39498.1"/>
    <property type="molecule type" value="Genomic_DNA"/>
</dbReference>
<dbReference type="CTD" id="90196"/>
<sequence length="156" mass="17853">MASGFRSTVWDPILIISQIVFMQCIFYISAGSISGLLLIIISHNLPTLDMIFIDTKIHFPDSIGICLFIGFLLTPLICSIGLWFIVKRSKQCLDFSCTIHFWHFIFCIIYSHSFPQSILWWIVNLLSIAIMTVMGEFLCMRSEMAEIPLRSTYSVS</sequence>
<feature type="non-terminal residue" evidence="12">
    <location>
        <position position="156"/>
    </location>
</feature>
<evidence type="ECO:0000313" key="12">
    <source>
        <dbReference type="EMBL" id="KGB39498.1"/>
    </source>
</evidence>
<reference evidence="11" key="2">
    <citation type="journal article" date="2019" name="Gigascience">
        <title>High-quality Schistosoma haematobium genome achieved by single-molecule and long-range sequencing.</title>
        <authorList>
            <person name="Stroehlein A.J."/>
            <person name="Korhonen P.K."/>
            <person name="Chong T.M."/>
            <person name="Lim Y.L."/>
            <person name="Chan K.G."/>
            <person name="Webster B."/>
            <person name="Rollinson D."/>
            <person name="Brindley P.J."/>
            <person name="Gasser R.B."/>
            <person name="Young N.D."/>
        </authorList>
    </citation>
    <scope>NUCLEOTIDE SEQUENCE</scope>
</reference>
<organism evidence="12">
    <name type="scientific">Schistosoma haematobium</name>
    <name type="common">Blood fluke</name>
    <dbReference type="NCBI Taxonomy" id="6185"/>
    <lineage>
        <taxon>Eukaryota</taxon>
        <taxon>Metazoa</taxon>
        <taxon>Spiralia</taxon>
        <taxon>Lophotrochozoa</taxon>
        <taxon>Platyhelminthes</taxon>
        <taxon>Trematoda</taxon>
        <taxon>Digenea</taxon>
        <taxon>Strigeidida</taxon>
        <taxon>Schistosomatoidea</taxon>
        <taxon>Schistosomatidae</taxon>
        <taxon>Schistosoma</taxon>
    </lineage>
</organism>
<dbReference type="Pfam" id="PF09801">
    <property type="entry name" value="SYS1"/>
    <property type="match status" value="1"/>
</dbReference>
<dbReference type="GO" id="GO:0034067">
    <property type="term" value="P:protein localization to Golgi apparatus"/>
    <property type="evidence" value="ECO:0007669"/>
    <property type="project" value="TreeGrafter"/>
</dbReference>
<accession>A0A095CAQ0</accession>
<dbReference type="InterPro" id="IPR019185">
    <property type="entry name" value="Integral_membrane_SYS1-rel"/>
</dbReference>
<dbReference type="GO" id="GO:0005829">
    <property type="term" value="C:cytosol"/>
    <property type="evidence" value="ECO:0007669"/>
    <property type="project" value="GOC"/>
</dbReference>
<feature type="transmembrane region" description="Helical" evidence="10">
    <location>
        <begin position="12"/>
        <end position="42"/>
    </location>
</feature>
<dbReference type="RefSeq" id="XP_051070320.1">
    <property type="nucleotide sequence ID" value="XM_051210333.1"/>
</dbReference>